<dbReference type="InterPro" id="IPR011008">
    <property type="entry name" value="Dimeric_a/b-barrel"/>
</dbReference>
<protein>
    <submittedName>
        <fullName evidence="1">NIPSNAP family protein</fullName>
    </submittedName>
</protein>
<gene>
    <name evidence="1" type="ORF">R3Q59_23665</name>
</gene>
<dbReference type="Proteomes" id="UP001185737">
    <property type="component" value="Unassembled WGS sequence"/>
</dbReference>
<sequence>MFELKTYTLRTAETLDQHANVHWPRHISSLGKHGITTHGIWTEHSDDSHRLIALVSYRPDADIEQVTRDFITSPMGIREVVA</sequence>
<proteinExistence type="predicted"/>
<organism evidence="1 2">
    <name type="scientific">Rhodococcus jostii</name>
    <dbReference type="NCBI Taxonomy" id="132919"/>
    <lineage>
        <taxon>Bacteria</taxon>
        <taxon>Bacillati</taxon>
        <taxon>Actinomycetota</taxon>
        <taxon>Actinomycetes</taxon>
        <taxon>Mycobacteriales</taxon>
        <taxon>Nocardiaceae</taxon>
        <taxon>Rhodococcus</taxon>
    </lineage>
</organism>
<evidence type="ECO:0000313" key="1">
    <source>
        <dbReference type="EMBL" id="MDV6283503.1"/>
    </source>
</evidence>
<keyword evidence="2" id="KW-1185">Reference proteome</keyword>
<evidence type="ECO:0000313" key="2">
    <source>
        <dbReference type="Proteomes" id="UP001185737"/>
    </source>
</evidence>
<accession>A0ABU4CJ57</accession>
<dbReference type="Gene3D" id="3.30.70.100">
    <property type="match status" value="1"/>
</dbReference>
<comment type="caution">
    <text evidence="1">The sequence shown here is derived from an EMBL/GenBank/DDBJ whole genome shotgun (WGS) entry which is preliminary data.</text>
</comment>
<dbReference type="EMBL" id="JAWLKA010000014">
    <property type="protein sequence ID" value="MDV6283503.1"/>
    <property type="molecule type" value="Genomic_DNA"/>
</dbReference>
<name>A0ABU4CJ57_RHOJO</name>
<dbReference type="SUPFAM" id="SSF54909">
    <property type="entry name" value="Dimeric alpha+beta barrel"/>
    <property type="match status" value="1"/>
</dbReference>
<reference evidence="1 2" key="1">
    <citation type="submission" date="2023-10" db="EMBL/GenBank/DDBJ databases">
        <title>Development of a sustainable strategy for remediation of hydrocarbon-contaminated territories based on the waste exchange concept.</title>
        <authorList>
            <person name="Krivoruchko A."/>
        </authorList>
    </citation>
    <scope>NUCLEOTIDE SEQUENCE [LARGE SCALE GENOMIC DNA]</scope>
    <source>
        <strain evidence="1 2">IEGM 60</strain>
    </source>
</reference>
<dbReference type="RefSeq" id="WP_283352115.1">
    <property type="nucleotide sequence ID" value="NZ_JAWLKA010000014.1"/>
</dbReference>